<evidence type="ECO:0000313" key="3">
    <source>
        <dbReference type="Proteomes" id="UP000324222"/>
    </source>
</evidence>
<accession>A0A5B7JZL0</accession>
<evidence type="ECO:0000256" key="1">
    <source>
        <dbReference type="SAM" id="MobiDB-lite"/>
    </source>
</evidence>
<sequence length="136" mass="15105">MPPAASKRRQKQQAFLSLSLPRDPIHRNATAHFQLSNATVTMLRGSLTASAPQGHASTAAPFLPYQPSTSLPLFFNRTQQWPGDKRQIRAHHKGQVSTPLEGCPDGPGETRRRTAVQVRWQRITEDKERGTVSDSP</sequence>
<name>A0A5B7JZL0_PORTR</name>
<feature type="region of interest" description="Disordered" evidence="1">
    <location>
        <begin position="88"/>
        <end position="116"/>
    </location>
</feature>
<comment type="caution">
    <text evidence="2">The sequence shown here is derived from an EMBL/GenBank/DDBJ whole genome shotgun (WGS) entry which is preliminary data.</text>
</comment>
<proteinExistence type="predicted"/>
<reference evidence="2 3" key="1">
    <citation type="submission" date="2019-05" db="EMBL/GenBank/DDBJ databases">
        <title>Another draft genome of Portunus trituberculatus and its Hox gene families provides insights of decapod evolution.</title>
        <authorList>
            <person name="Jeong J.-H."/>
            <person name="Song I."/>
            <person name="Kim S."/>
            <person name="Choi T."/>
            <person name="Kim D."/>
            <person name="Ryu S."/>
            <person name="Kim W."/>
        </authorList>
    </citation>
    <scope>NUCLEOTIDE SEQUENCE [LARGE SCALE GENOMIC DNA]</scope>
    <source>
        <tissue evidence="2">Muscle</tissue>
    </source>
</reference>
<dbReference type="EMBL" id="VSRR010122171">
    <property type="protein sequence ID" value="MPD00270.1"/>
    <property type="molecule type" value="Genomic_DNA"/>
</dbReference>
<evidence type="ECO:0000313" key="2">
    <source>
        <dbReference type="EMBL" id="MPD00270.1"/>
    </source>
</evidence>
<keyword evidence="3" id="KW-1185">Reference proteome</keyword>
<dbReference type="Proteomes" id="UP000324222">
    <property type="component" value="Unassembled WGS sequence"/>
</dbReference>
<organism evidence="2 3">
    <name type="scientific">Portunus trituberculatus</name>
    <name type="common">Swimming crab</name>
    <name type="synonym">Neptunus trituberculatus</name>
    <dbReference type="NCBI Taxonomy" id="210409"/>
    <lineage>
        <taxon>Eukaryota</taxon>
        <taxon>Metazoa</taxon>
        <taxon>Ecdysozoa</taxon>
        <taxon>Arthropoda</taxon>
        <taxon>Crustacea</taxon>
        <taxon>Multicrustacea</taxon>
        <taxon>Malacostraca</taxon>
        <taxon>Eumalacostraca</taxon>
        <taxon>Eucarida</taxon>
        <taxon>Decapoda</taxon>
        <taxon>Pleocyemata</taxon>
        <taxon>Brachyura</taxon>
        <taxon>Eubrachyura</taxon>
        <taxon>Portunoidea</taxon>
        <taxon>Portunidae</taxon>
        <taxon>Portuninae</taxon>
        <taxon>Portunus</taxon>
    </lineage>
</organism>
<protein>
    <submittedName>
        <fullName evidence="2">Uncharacterized protein</fullName>
    </submittedName>
</protein>
<gene>
    <name evidence="2" type="ORF">E2C01_095731</name>
</gene>
<dbReference type="AlphaFoldDB" id="A0A5B7JZL0"/>